<dbReference type="InterPro" id="IPR018502">
    <property type="entry name" value="Annexin_repeat"/>
</dbReference>
<dbReference type="GO" id="GO:0005544">
    <property type="term" value="F:calcium-dependent phospholipid binding"/>
    <property type="evidence" value="ECO:0007669"/>
    <property type="project" value="InterPro"/>
</dbReference>
<dbReference type="GO" id="GO:0001786">
    <property type="term" value="F:phosphatidylserine binding"/>
    <property type="evidence" value="ECO:0007669"/>
    <property type="project" value="TreeGrafter"/>
</dbReference>
<dbReference type="EMBL" id="KU341449">
    <property type="protein sequence ID" value="AMP46330.1"/>
    <property type="molecule type" value="Genomic_DNA"/>
</dbReference>
<dbReference type="GO" id="GO:0005886">
    <property type="term" value="C:plasma membrane"/>
    <property type="evidence" value="ECO:0007669"/>
    <property type="project" value="TreeGrafter"/>
</dbReference>
<protein>
    <submittedName>
        <fullName evidence="4">Annexin 11</fullName>
    </submittedName>
</protein>
<evidence type="ECO:0000256" key="3">
    <source>
        <dbReference type="ARBA" id="ARBA00023216"/>
    </source>
</evidence>
<evidence type="ECO:0000256" key="2">
    <source>
        <dbReference type="ARBA" id="ARBA00022737"/>
    </source>
</evidence>
<name>A0A142C679_SPIVO</name>
<dbReference type="InterPro" id="IPR001464">
    <property type="entry name" value="Annexin"/>
</dbReference>
<dbReference type="AlphaFoldDB" id="A0A142C679"/>
<accession>A0A142C679</accession>
<evidence type="ECO:0000256" key="1">
    <source>
        <dbReference type="ARBA" id="ARBA00007831"/>
    </source>
</evidence>
<reference evidence="4" key="1">
    <citation type="submission" date="2015-12" db="EMBL/GenBank/DDBJ databases">
        <title>Comparative cell biology and evolution of annexins in diplomonads.</title>
        <authorList>
            <person name="Einarsson E."/>
            <person name="Astvaldsson A."/>
            <person name="Hultenby K."/>
            <person name="Andersson J.O."/>
            <person name="Svard S.G."/>
            <person name="Jerlstrom-Hultqvist J."/>
        </authorList>
    </citation>
    <scope>NUCLEOTIDE SEQUENCE</scope>
</reference>
<dbReference type="SMART" id="SM00335">
    <property type="entry name" value="ANX"/>
    <property type="match status" value="4"/>
</dbReference>
<evidence type="ECO:0000313" key="4">
    <source>
        <dbReference type="EMBL" id="AMP46330.1"/>
    </source>
</evidence>
<sequence>MSCCASDEIISNEQVVCTFNDAYSSISDSKINSAVKTIGKACKGLGTNEKKLIKVTSVSNNIERDAISLLYTQKYNKTLHDLFKSELSGNLEKLFIGMYNNRYVFWAEQIKEAVKGAGTDEKKLIDLLVSTGSEYAEVDRVFTQLYKKCIYETLSSECGTSCWGKLMKAWITNQKTAGNAQSIAESLHKATKGFGTDEKKIINLLTTTDQATYKQVDEQYKQLYGKLLRDVLISEFSGKAEYAFLAVHDYLLEPARFVANMLHLAVKGLGTNDDKIVYTTVLHCNTFAPCIKAVYKVMGFGNVKNALKGDLSGKYEKAVLAFWSL</sequence>
<keyword evidence="2" id="KW-0677">Repeat</keyword>
<dbReference type="SUPFAM" id="SSF47874">
    <property type="entry name" value="Annexin"/>
    <property type="match status" value="1"/>
</dbReference>
<comment type="similarity">
    <text evidence="1">Belongs to the annexin family.</text>
</comment>
<organism evidence="4">
    <name type="scientific">Spironucleus vortens</name>
    <dbReference type="NCBI Taxonomy" id="58336"/>
    <lineage>
        <taxon>Eukaryota</taxon>
        <taxon>Metamonada</taxon>
        <taxon>Diplomonadida</taxon>
        <taxon>Hexamitidae</taxon>
        <taxon>Hexamitinae</taxon>
        <taxon>Spironucleus</taxon>
    </lineage>
</organism>
<dbReference type="Pfam" id="PF00191">
    <property type="entry name" value="Annexin"/>
    <property type="match status" value="4"/>
</dbReference>
<dbReference type="PRINTS" id="PR00196">
    <property type="entry name" value="ANNEXIN"/>
</dbReference>
<dbReference type="PROSITE" id="PS51897">
    <property type="entry name" value="ANNEXIN_2"/>
    <property type="match status" value="3"/>
</dbReference>
<keyword evidence="3" id="KW-0041">Annexin</keyword>
<dbReference type="PANTHER" id="PTHR10502">
    <property type="entry name" value="ANNEXIN"/>
    <property type="match status" value="1"/>
</dbReference>
<dbReference type="InterPro" id="IPR037104">
    <property type="entry name" value="Annexin_sf"/>
</dbReference>
<proteinExistence type="inferred from homology"/>
<dbReference type="GO" id="GO:0005737">
    <property type="term" value="C:cytoplasm"/>
    <property type="evidence" value="ECO:0007669"/>
    <property type="project" value="TreeGrafter"/>
</dbReference>
<dbReference type="Gene3D" id="1.10.220.10">
    <property type="entry name" value="Annexin"/>
    <property type="match status" value="4"/>
</dbReference>
<dbReference type="PANTHER" id="PTHR10502:SF102">
    <property type="entry name" value="ANNEXIN B11"/>
    <property type="match status" value="1"/>
</dbReference>
<dbReference type="GO" id="GO:0005509">
    <property type="term" value="F:calcium ion binding"/>
    <property type="evidence" value="ECO:0007669"/>
    <property type="project" value="InterPro"/>
</dbReference>